<dbReference type="CDD" id="cd11304">
    <property type="entry name" value="Cadherin_repeat"/>
    <property type="match status" value="1"/>
</dbReference>
<dbReference type="Gene3D" id="2.130.10.10">
    <property type="entry name" value="YVTN repeat-like/Quinoprotein amine dehydrogenase"/>
    <property type="match status" value="1"/>
</dbReference>
<dbReference type="GO" id="GO:0016020">
    <property type="term" value="C:membrane"/>
    <property type="evidence" value="ECO:0007669"/>
    <property type="project" value="InterPro"/>
</dbReference>
<dbReference type="PANTHER" id="PTHR44394:SF1">
    <property type="entry name" value="BETA-ALANINE-ACTIVATING ENZYME"/>
    <property type="match status" value="1"/>
</dbReference>
<dbReference type="InterPro" id="IPR003961">
    <property type="entry name" value="FN3_dom"/>
</dbReference>
<organism evidence="2 3">
    <name type="scientific">Kosmotoga arenicorallina S304</name>
    <dbReference type="NCBI Taxonomy" id="1453497"/>
    <lineage>
        <taxon>Bacteria</taxon>
        <taxon>Thermotogati</taxon>
        <taxon>Thermotogota</taxon>
        <taxon>Thermotogae</taxon>
        <taxon>Kosmotogales</taxon>
        <taxon>Kosmotogaceae</taxon>
        <taxon>Kosmotoga</taxon>
    </lineage>
</organism>
<dbReference type="InterPro" id="IPR011047">
    <property type="entry name" value="Quinoprotein_ADH-like_sf"/>
</dbReference>
<dbReference type="InterPro" id="IPR002372">
    <property type="entry name" value="PQQ_rpt_dom"/>
</dbReference>
<reference evidence="2 3" key="1">
    <citation type="submission" date="2014-02" db="EMBL/GenBank/DDBJ databases">
        <title>Kosmotoga genome sequencing.</title>
        <authorList>
            <person name="Pollo S.M."/>
            <person name="Charchuk R."/>
            <person name="Nesbo C.L."/>
        </authorList>
    </citation>
    <scope>NUCLEOTIDE SEQUENCE [LARGE SCALE GENOMIC DNA]</scope>
    <source>
        <strain evidence="2 3">S304</strain>
    </source>
</reference>
<dbReference type="PATRIC" id="fig|1453497.3.peg.1139"/>
<dbReference type="InterPro" id="IPR052091">
    <property type="entry name" value="Beta-ala_Activ/Resist"/>
</dbReference>
<evidence type="ECO:0000313" key="3">
    <source>
        <dbReference type="Proteomes" id="UP000077339"/>
    </source>
</evidence>
<dbReference type="SMART" id="SM00736">
    <property type="entry name" value="CADG"/>
    <property type="match status" value="1"/>
</dbReference>
<dbReference type="InterPro" id="IPR013783">
    <property type="entry name" value="Ig-like_fold"/>
</dbReference>
<dbReference type="EMBL" id="JFHK01000003">
    <property type="protein sequence ID" value="OAA31571.1"/>
    <property type="molecule type" value="Genomic_DNA"/>
</dbReference>
<gene>
    <name evidence="2" type="ORF">AT15_05720</name>
</gene>
<protein>
    <recommendedName>
        <fullName evidence="1">Fibronectin type-III domain-containing protein</fullName>
    </recommendedName>
</protein>
<sequence length="1044" mass="113817">MKKFISLVIVTILLSILISCARLVNEPPRYPDNPIPSDDATNVELSVILKWECSDPDEDPIKYDVYFGIDSVPTTLVATDISLKEYNPGILDVHTTYYWKIVAKDARAKTEGPVWSFTTLNNDPATPTYLFPDDSAELEIPVILSWECSDPDSDSLTYDIYFGTDTTPPLFVSGVSETSYTLNELIGNKTYYWKVVAKDGYGGEAEGPVWSFTTINRAPATPTYLSPADASTELEIPVALSWECSDSDDDSLTYDIYFGTNTTPPLLTTGISDTSYTPDGITGHTTYYWKVVAKDGFGGETEGPIWSFSTVNRVPEIDISDQSVNEGETLTLNLTEYATDLDKDSLAFTILNGVGSITDTTYIYSPDYEASGTYNIEIEVSDGWGGNATDTFAITVMDVNRAPLSPSDPSPANGEVDVSLNPALSWSCSDPDGDPLSYDVYFGIDPIPATLVATEIALSEYTPDTLDIHTTYYWKIVAKDNRGGETEGPVWSFTTFNNDPATPTYLSPADASTELEIPVTISWDCSDPDGDSLSYDIYLGTNPTAPPLYTSGIADTFLALNDIIGHTTYYWKIVARDDFGGESEGPIWSFSTANREPQIPTNPFPNDGEDSVDVSITLSWECSDPDGDSLTYDIYFGTNTTPPLVESDYSKITYNPGTLESTTTYYWKIVAKDGEGSVISGPIWSFTTMSAGTKKWEFELPGGSVRWFDSSPAIGSDGTIYIGSYDNYLYAINPDGTKKWEFDTADLIESSPAIGADGTIYIGSRISASENPSLYAINPDGTKEWEFYTDDWVYSTPAIGDDGTIYIGSFDTKLYAINPDGTKKWEFDTADLIESSPVIGSDGTIYVGSEDTKLYAINPDGTKKWEFATGGAISSSPAIGSDGTIYIGSDDTKLYAINPDGTKKWEFATGGAIKSSPAIGSDGTIYIGSNDTKLYAINPDGTKKWEFVTGGAIKSSPAIGADGTIYFGSSDRKWYALYPDGTKKREFLTGGEIESSPAIWDDGTVYFGSRDNKLYAVYDDNGGLANTPWPKFHHDSFNTGNYSH</sequence>
<dbReference type="InterPro" id="IPR018391">
    <property type="entry name" value="PQQ_b-propeller_rpt"/>
</dbReference>
<dbReference type="InterPro" id="IPR006644">
    <property type="entry name" value="Cadg"/>
</dbReference>
<dbReference type="FunFam" id="2.40.128.630:FF:000001">
    <property type="entry name" value="Cell surface protein"/>
    <property type="match status" value="1"/>
</dbReference>
<dbReference type="PROSITE" id="PS50853">
    <property type="entry name" value="FN3"/>
    <property type="match status" value="1"/>
</dbReference>
<dbReference type="STRING" id="1453497.AT15_05720"/>
<dbReference type="AlphaFoldDB" id="A0A182C7I7"/>
<dbReference type="Pfam" id="PF17963">
    <property type="entry name" value="Big_9"/>
    <property type="match status" value="1"/>
</dbReference>
<dbReference type="Pfam" id="PF13360">
    <property type="entry name" value="PQQ_2"/>
    <property type="match status" value="2"/>
</dbReference>
<dbReference type="GO" id="GO:0043041">
    <property type="term" value="P:amino acid activation for nonribosomal peptide biosynthetic process"/>
    <property type="evidence" value="ECO:0007669"/>
    <property type="project" value="TreeGrafter"/>
</dbReference>
<keyword evidence="3" id="KW-1185">Reference proteome</keyword>
<dbReference type="InterPro" id="IPR036116">
    <property type="entry name" value="FN3_sf"/>
</dbReference>
<name>A0A182C7I7_9BACT</name>
<dbReference type="SUPFAM" id="SSF50998">
    <property type="entry name" value="Quinoprotein alcohol dehydrogenase-like"/>
    <property type="match status" value="1"/>
</dbReference>
<dbReference type="SUPFAM" id="SSF49265">
    <property type="entry name" value="Fibronectin type III"/>
    <property type="match status" value="2"/>
</dbReference>
<dbReference type="Gene3D" id="2.40.10.480">
    <property type="match status" value="1"/>
</dbReference>
<comment type="caution">
    <text evidence="2">The sequence shown here is derived from an EMBL/GenBank/DDBJ whole genome shotgun (WGS) entry which is preliminary data.</text>
</comment>
<accession>A0A182C7I7</accession>
<dbReference type="PROSITE" id="PS51257">
    <property type="entry name" value="PROKAR_LIPOPROTEIN"/>
    <property type="match status" value="1"/>
</dbReference>
<dbReference type="InterPro" id="IPR015943">
    <property type="entry name" value="WD40/YVTN_repeat-like_dom_sf"/>
</dbReference>
<dbReference type="GO" id="GO:0005509">
    <property type="term" value="F:calcium ion binding"/>
    <property type="evidence" value="ECO:0007669"/>
    <property type="project" value="InterPro"/>
</dbReference>
<dbReference type="Proteomes" id="UP000077339">
    <property type="component" value="Unassembled WGS sequence"/>
</dbReference>
<dbReference type="Gene3D" id="2.60.40.10">
    <property type="entry name" value="Immunoglobulins"/>
    <property type="match status" value="7"/>
</dbReference>
<evidence type="ECO:0000259" key="1">
    <source>
        <dbReference type="PROSITE" id="PS50853"/>
    </source>
</evidence>
<dbReference type="RefSeq" id="WP_068345882.1">
    <property type="nucleotide sequence ID" value="NZ_JFHK01000003.1"/>
</dbReference>
<dbReference type="Gene3D" id="2.40.128.630">
    <property type="match status" value="2"/>
</dbReference>
<proteinExistence type="predicted"/>
<feature type="domain" description="Fibronectin type-III" evidence="1">
    <location>
        <begin position="599"/>
        <end position="691"/>
    </location>
</feature>
<dbReference type="SUPFAM" id="SSF49313">
    <property type="entry name" value="Cadherin-like"/>
    <property type="match status" value="1"/>
</dbReference>
<dbReference type="PANTHER" id="PTHR44394">
    <property type="entry name" value="BETA-ALANINE-ACTIVATING ENZYME"/>
    <property type="match status" value="1"/>
</dbReference>
<dbReference type="InterPro" id="IPR015919">
    <property type="entry name" value="Cadherin-like_sf"/>
</dbReference>
<dbReference type="SMART" id="SM00564">
    <property type="entry name" value="PQQ"/>
    <property type="match status" value="8"/>
</dbReference>
<evidence type="ECO:0000313" key="2">
    <source>
        <dbReference type="EMBL" id="OAA31571.1"/>
    </source>
</evidence>